<dbReference type="Proteomes" id="UP000315816">
    <property type="component" value="Unassembled WGS sequence"/>
</dbReference>
<dbReference type="InterPro" id="IPR013118">
    <property type="entry name" value="Mannitol_DH_C"/>
</dbReference>
<comment type="caution">
    <text evidence="5">The sequence shown here is derived from an EMBL/GenBank/DDBJ whole genome shotgun (WGS) entry which is preliminary data.</text>
</comment>
<evidence type="ECO:0000256" key="2">
    <source>
        <dbReference type="ARBA" id="ARBA00023027"/>
    </source>
</evidence>
<protein>
    <submittedName>
        <fullName evidence="5">Mannitol dehydrogenase family protein</fullName>
    </submittedName>
</protein>
<accession>A0A545SL54</accession>
<dbReference type="Gene3D" id="1.10.1040.10">
    <property type="entry name" value="N-(1-d-carboxylethyl)-l-norvaline Dehydrogenase, domain 2"/>
    <property type="match status" value="1"/>
</dbReference>
<evidence type="ECO:0000313" key="6">
    <source>
        <dbReference type="Proteomes" id="UP000315816"/>
    </source>
</evidence>
<dbReference type="EMBL" id="VICH01000018">
    <property type="protein sequence ID" value="TQV65714.1"/>
    <property type="molecule type" value="Genomic_DNA"/>
</dbReference>
<name>A0A545SL54_9RHOB</name>
<dbReference type="OrthoDB" id="271711at2"/>
<dbReference type="SUPFAM" id="SSF48179">
    <property type="entry name" value="6-phosphogluconate dehydrogenase C-terminal domain-like"/>
    <property type="match status" value="1"/>
</dbReference>
<dbReference type="Pfam" id="PF01232">
    <property type="entry name" value="Mannitol_dh"/>
    <property type="match status" value="1"/>
</dbReference>
<dbReference type="InterPro" id="IPR036291">
    <property type="entry name" value="NAD(P)-bd_dom_sf"/>
</dbReference>
<dbReference type="PANTHER" id="PTHR30524:SF0">
    <property type="entry name" value="ALTRONATE OXIDOREDUCTASE-RELATED"/>
    <property type="match status" value="1"/>
</dbReference>
<dbReference type="InterPro" id="IPR008927">
    <property type="entry name" value="6-PGluconate_DH-like_C_sf"/>
</dbReference>
<dbReference type="PANTHER" id="PTHR30524">
    <property type="entry name" value="MANNITOL-1-PHOSPHATE 5-DEHYDROGENASE"/>
    <property type="match status" value="1"/>
</dbReference>
<keyword evidence="6" id="KW-1185">Reference proteome</keyword>
<sequence>MSITPIIQFGTSRFLQAHADLFISDALKAGDAPGPICVVQSSGDPARAHRLQALAAPEGYPVRVQGMVDGVEVSYETRASAVKCTLSTATDLTELQRRFVDEAEIVISNTGDAGWKPQPQDDNAQFAQPMSFPAKLTHLLRARFEGGGRPIQIMPTELVARNGEVLRDRVLQLAHALDPKFADWVASDVRFVNSLVDRIVSEPLEPAGAVAEPYALWAIEDCTGLILPARHHAVQVVQDLDPVEKQKLHILNLGHSYLVEGWLKRGRVRAEFVRDLMRDPTVRTDLEDLYQTEVLPGFQAAGLGDQASAYIRVTLDRFDNPFLEHKLEDIAGNHTEKCTRRIAAFIDWAQAQGATHDMPRLSQVARRT</sequence>
<dbReference type="GO" id="GO:0016491">
    <property type="term" value="F:oxidoreductase activity"/>
    <property type="evidence" value="ECO:0007669"/>
    <property type="project" value="UniProtKB-KW"/>
</dbReference>
<dbReference type="RefSeq" id="WP_142854904.1">
    <property type="nucleotide sequence ID" value="NZ_FXWW01000012.1"/>
</dbReference>
<evidence type="ECO:0000259" key="4">
    <source>
        <dbReference type="Pfam" id="PF08125"/>
    </source>
</evidence>
<evidence type="ECO:0000313" key="5">
    <source>
        <dbReference type="EMBL" id="TQV65714.1"/>
    </source>
</evidence>
<feature type="domain" description="Mannitol dehydrogenase N-terminal" evidence="3">
    <location>
        <begin position="6"/>
        <end position="221"/>
    </location>
</feature>
<dbReference type="AlphaFoldDB" id="A0A545SL54"/>
<reference evidence="5 6" key="1">
    <citation type="submission" date="2019-06" db="EMBL/GenBank/DDBJ databases">
        <title>A novel species of marine bacteria.</title>
        <authorList>
            <person name="Wang Y."/>
        </authorList>
    </citation>
    <scope>NUCLEOTIDE SEQUENCE [LARGE SCALE GENOMIC DNA]</scope>
    <source>
        <strain evidence="5 6">MA1-10</strain>
    </source>
</reference>
<evidence type="ECO:0000256" key="1">
    <source>
        <dbReference type="ARBA" id="ARBA00023002"/>
    </source>
</evidence>
<feature type="domain" description="Mannitol dehydrogenase C-terminal" evidence="4">
    <location>
        <begin position="239"/>
        <end position="356"/>
    </location>
</feature>
<dbReference type="SUPFAM" id="SSF51735">
    <property type="entry name" value="NAD(P)-binding Rossmann-fold domains"/>
    <property type="match status" value="1"/>
</dbReference>
<organism evidence="5 6">
    <name type="scientific">Aliiroseovarius halocynthiae</name>
    <dbReference type="NCBI Taxonomy" id="985055"/>
    <lineage>
        <taxon>Bacteria</taxon>
        <taxon>Pseudomonadati</taxon>
        <taxon>Pseudomonadota</taxon>
        <taxon>Alphaproteobacteria</taxon>
        <taxon>Rhodobacterales</taxon>
        <taxon>Paracoccaceae</taxon>
        <taxon>Aliiroseovarius</taxon>
    </lineage>
</organism>
<evidence type="ECO:0000259" key="3">
    <source>
        <dbReference type="Pfam" id="PF01232"/>
    </source>
</evidence>
<dbReference type="InterPro" id="IPR013131">
    <property type="entry name" value="Mannitol_DH_N"/>
</dbReference>
<dbReference type="Gene3D" id="3.40.50.720">
    <property type="entry name" value="NAD(P)-binding Rossmann-like Domain"/>
    <property type="match status" value="1"/>
</dbReference>
<keyword evidence="1" id="KW-0560">Oxidoreductase</keyword>
<keyword evidence="2" id="KW-0520">NAD</keyword>
<dbReference type="Pfam" id="PF08125">
    <property type="entry name" value="Mannitol_dh_C"/>
    <property type="match status" value="1"/>
</dbReference>
<gene>
    <name evidence="5" type="ORF">FIL88_16110</name>
</gene>
<proteinExistence type="predicted"/>
<dbReference type="InterPro" id="IPR013328">
    <property type="entry name" value="6PGD_dom2"/>
</dbReference>